<feature type="domain" description="N-acetyltransferase" evidence="1">
    <location>
        <begin position="164"/>
        <end position="303"/>
    </location>
</feature>
<dbReference type="GO" id="GO:0016747">
    <property type="term" value="F:acyltransferase activity, transferring groups other than amino-acyl groups"/>
    <property type="evidence" value="ECO:0007669"/>
    <property type="project" value="InterPro"/>
</dbReference>
<keyword evidence="2" id="KW-0808">Transferase</keyword>
<evidence type="ECO:0000313" key="3">
    <source>
        <dbReference type="Proteomes" id="UP000184612"/>
    </source>
</evidence>
<dbReference type="Pfam" id="PF13302">
    <property type="entry name" value="Acetyltransf_3"/>
    <property type="match status" value="1"/>
</dbReference>
<accession>A0A1M7Y0H2</accession>
<dbReference type="PANTHER" id="PTHR43328">
    <property type="entry name" value="ACETYLTRANSFERASE-RELATED"/>
    <property type="match status" value="1"/>
</dbReference>
<name>A0A1M7Y0H2_9FIRM</name>
<reference evidence="2 3" key="1">
    <citation type="submission" date="2016-12" db="EMBL/GenBank/DDBJ databases">
        <authorList>
            <person name="Song W.-J."/>
            <person name="Kurnit D.M."/>
        </authorList>
    </citation>
    <scope>NUCLEOTIDE SEQUENCE [LARGE SCALE GENOMIC DNA]</scope>
    <source>
        <strain evidence="2 3">DSM 12503</strain>
    </source>
</reference>
<dbReference type="InterPro" id="IPR000182">
    <property type="entry name" value="GNAT_dom"/>
</dbReference>
<dbReference type="Gene3D" id="3.40.630.30">
    <property type="match status" value="2"/>
</dbReference>
<dbReference type="Proteomes" id="UP000184612">
    <property type="component" value="Unassembled WGS sequence"/>
</dbReference>
<evidence type="ECO:0000313" key="2">
    <source>
        <dbReference type="EMBL" id="SHO45098.1"/>
    </source>
</evidence>
<dbReference type="CDD" id="cd04301">
    <property type="entry name" value="NAT_SF"/>
    <property type="match status" value="1"/>
</dbReference>
<evidence type="ECO:0000259" key="1">
    <source>
        <dbReference type="PROSITE" id="PS51186"/>
    </source>
</evidence>
<gene>
    <name evidence="2" type="ORF">SAMN02745217_00824</name>
</gene>
<dbReference type="EMBL" id="FRFD01000003">
    <property type="protein sequence ID" value="SHO45098.1"/>
    <property type="molecule type" value="Genomic_DNA"/>
</dbReference>
<feature type="domain" description="N-acetyltransferase" evidence="1">
    <location>
        <begin position="6"/>
        <end position="159"/>
    </location>
</feature>
<keyword evidence="3" id="KW-1185">Reference proteome</keyword>
<dbReference type="OrthoDB" id="7365228at2"/>
<dbReference type="PANTHER" id="PTHR43328:SF1">
    <property type="entry name" value="N-ACETYLTRANSFERASE DOMAIN-CONTAINING PROTEIN"/>
    <property type="match status" value="1"/>
</dbReference>
<dbReference type="Pfam" id="PF00583">
    <property type="entry name" value="Acetyltransf_1"/>
    <property type="match status" value="1"/>
</dbReference>
<dbReference type="AlphaFoldDB" id="A0A1M7Y0H2"/>
<dbReference type="STRING" id="1121345.SAMN02745217_00824"/>
<proteinExistence type="predicted"/>
<protein>
    <submittedName>
        <fullName evidence="2">Acetyltransferase (GNAT) family protein</fullName>
    </submittedName>
</protein>
<sequence>MILQGEHISLVPYTLEKCHEIYKQYVSDPMMTEQPYVYSKNIVDLYYQNKAMDSTRIFFAISYEGNIIGEIQLKRIDKINKCGTLSIILTSDSVKNRGFGTEAERLLIEYAFNQLGLETIYADAVHRNVRSRHVLEKIGFEHTYDDEVLAYYKLEKSRYEKNFCEIIDICGNSRETVVNAISENWGSNIIVTKGNIHKAEELPGFLAINNGNIIGMITYHISGRECEIVSLDSFTENKGVGTALIETVKNIAKEKGCNRLFLITTNDNTKAVRFYQKRGFDLAAVYRNAVNESRRIKPQIPLTGFDGIPILHELEFEMAL</sequence>
<dbReference type="PROSITE" id="PS51186">
    <property type="entry name" value="GNAT"/>
    <property type="match status" value="2"/>
</dbReference>
<dbReference type="SUPFAM" id="SSF55729">
    <property type="entry name" value="Acyl-CoA N-acyltransferases (Nat)"/>
    <property type="match status" value="2"/>
</dbReference>
<dbReference type="RefSeq" id="WP_084558435.1">
    <property type="nucleotide sequence ID" value="NZ_FRFD01000003.1"/>
</dbReference>
<dbReference type="InterPro" id="IPR016181">
    <property type="entry name" value="Acyl_CoA_acyltransferase"/>
</dbReference>
<organism evidence="2 3">
    <name type="scientific">Anaerocolumna xylanovorans DSM 12503</name>
    <dbReference type="NCBI Taxonomy" id="1121345"/>
    <lineage>
        <taxon>Bacteria</taxon>
        <taxon>Bacillati</taxon>
        <taxon>Bacillota</taxon>
        <taxon>Clostridia</taxon>
        <taxon>Lachnospirales</taxon>
        <taxon>Lachnospiraceae</taxon>
        <taxon>Anaerocolumna</taxon>
    </lineage>
</organism>